<organism evidence="2 3">
    <name type="scientific">Trichonephila clavata</name>
    <name type="common">Joro spider</name>
    <name type="synonym">Nephila clavata</name>
    <dbReference type="NCBI Taxonomy" id="2740835"/>
    <lineage>
        <taxon>Eukaryota</taxon>
        <taxon>Metazoa</taxon>
        <taxon>Ecdysozoa</taxon>
        <taxon>Arthropoda</taxon>
        <taxon>Chelicerata</taxon>
        <taxon>Arachnida</taxon>
        <taxon>Araneae</taxon>
        <taxon>Araneomorphae</taxon>
        <taxon>Entelegynae</taxon>
        <taxon>Araneoidea</taxon>
        <taxon>Nephilidae</taxon>
        <taxon>Trichonephila</taxon>
    </lineage>
</organism>
<name>A0A8X6K0B6_TRICU</name>
<evidence type="ECO:0000313" key="3">
    <source>
        <dbReference type="Proteomes" id="UP000887116"/>
    </source>
</evidence>
<proteinExistence type="predicted"/>
<dbReference type="EMBL" id="BMAO01018647">
    <property type="protein sequence ID" value="GFR24966.1"/>
    <property type="molecule type" value="Genomic_DNA"/>
</dbReference>
<accession>A0A8X6K0B6</accession>
<keyword evidence="3" id="KW-1185">Reference proteome</keyword>
<evidence type="ECO:0000256" key="1">
    <source>
        <dbReference type="SAM" id="MobiDB-lite"/>
    </source>
</evidence>
<evidence type="ECO:0000313" key="2">
    <source>
        <dbReference type="EMBL" id="GFR24966.1"/>
    </source>
</evidence>
<reference evidence="2" key="1">
    <citation type="submission" date="2020-07" db="EMBL/GenBank/DDBJ databases">
        <title>Multicomponent nature underlies the extraordinary mechanical properties of spider dragline silk.</title>
        <authorList>
            <person name="Kono N."/>
            <person name="Nakamura H."/>
            <person name="Mori M."/>
            <person name="Yoshida Y."/>
            <person name="Ohtoshi R."/>
            <person name="Malay A.D."/>
            <person name="Moran D.A.P."/>
            <person name="Tomita M."/>
            <person name="Numata K."/>
            <person name="Arakawa K."/>
        </authorList>
    </citation>
    <scope>NUCLEOTIDE SEQUENCE</scope>
</reference>
<comment type="caution">
    <text evidence="2">The sequence shown here is derived from an EMBL/GenBank/DDBJ whole genome shotgun (WGS) entry which is preliminary data.</text>
</comment>
<dbReference type="Proteomes" id="UP000887116">
    <property type="component" value="Unassembled WGS sequence"/>
</dbReference>
<dbReference type="AlphaFoldDB" id="A0A8X6K0B6"/>
<protein>
    <submittedName>
        <fullName evidence="2">Uncharacterized protein</fullName>
    </submittedName>
</protein>
<gene>
    <name evidence="2" type="ORF">TNCT_159121</name>
</gene>
<sequence length="90" mass="10590">MKASGSNVDWNMWDGDEPNSAEYKPPKVNLKGAPPQQNFDYYYPVDSWKRNPYDAEQMAAIMGMMKEFQKKNRNLVDYYQVSRKILPLFC</sequence>
<feature type="region of interest" description="Disordered" evidence="1">
    <location>
        <begin position="1"/>
        <end position="29"/>
    </location>
</feature>